<keyword evidence="6" id="KW-1185">Reference proteome</keyword>
<evidence type="ECO:0000259" key="4">
    <source>
        <dbReference type="Pfam" id="PF02525"/>
    </source>
</evidence>
<evidence type="ECO:0000313" key="5">
    <source>
        <dbReference type="EMBL" id="MEX4008590.1"/>
    </source>
</evidence>
<dbReference type="SUPFAM" id="SSF52218">
    <property type="entry name" value="Flavoproteins"/>
    <property type="match status" value="1"/>
</dbReference>
<comment type="similarity">
    <text evidence="1">Belongs to the NAD(P)H dehydrogenase (quinone) family.</text>
</comment>
<dbReference type="RefSeq" id="WP_368803595.1">
    <property type="nucleotide sequence ID" value="NZ_JAZHFV010000004.1"/>
</dbReference>
<protein>
    <submittedName>
        <fullName evidence="5">NAD(P)H-dependent oxidoreductase</fullName>
    </submittedName>
</protein>
<dbReference type="Proteomes" id="UP001559025">
    <property type="component" value="Unassembled WGS sequence"/>
</dbReference>
<keyword evidence="2" id="KW-0560">Oxidoreductase</keyword>
<name>A0ABV3WV76_9HYPH</name>
<dbReference type="EMBL" id="JAZHFV010000004">
    <property type="protein sequence ID" value="MEX4008590.1"/>
    <property type="molecule type" value="Genomic_DNA"/>
</dbReference>
<sequence>MNCLIVRAHPLEENLTRRFSDFASNRLEAAGHEVSLVDLYAEDFDPRLTAAERASYYADRYDRSGMERHIAALGAAELLVLAFPTWWFGPPAIMKGWLDRVMAPGVAFDHGRDFGPIVPKLPGLKQVIAITTLGSPWWVDRLVLRRPVRRVLKTAVFGGCAPNARFTYLPFYQAETATDDRIARFEKRIARAIGS</sequence>
<proteinExistence type="inferred from homology"/>
<keyword evidence="3" id="KW-0812">Transmembrane</keyword>
<evidence type="ECO:0000256" key="3">
    <source>
        <dbReference type="SAM" id="Phobius"/>
    </source>
</evidence>
<reference evidence="5 6" key="1">
    <citation type="submission" date="2024-01" db="EMBL/GenBank/DDBJ databases">
        <title>New evidence supports the origin of RcGTA from prophage.</title>
        <authorList>
            <person name="Xu Y."/>
            <person name="Liu B."/>
            <person name="Chen F."/>
        </authorList>
    </citation>
    <scope>NUCLEOTIDE SEQUENCE [LARGE SCALE GENOMIC DNA]</scope>
    <source>
        <strain evidence="5 6">CBW1107-2</strain>
    </source>
</reference>
<keyword evidence="3" id="KW-0472">Membrane</keyword>
<gene>
    <name evidence="5" type="ORF">V1479_14850</name>
</gene>
<evidence type="ECO:0000256" key="2">
    <source>
        <dbReference type="ARBA" id="ARBA00023002"/>
    </source>
</evidence>
<accession>A0ABV3WV76</accession>
<dbReference type="InterPro" id="IPR003680">
    <property type="entry name" value="Flavodoxin_fold"/>
</dbReference>
<feature type="transmembrane region" description="Helical" evidence="3">
    <location>
        <begin position="70"/>
        <end position="89"/>
    </location>
</feature>
<keyword evidence="3" id="KW-1133">Transmembrane helix</keyword>
<dbReference type="InterPro" id="IPR029039">
    <property type="entry name" value="Flavoprotein-like_sf"/>
</dbReference>
<dbReference type="PANTHER" id="PTHR10204">
    <property type="entry name" value="NAD P H OXIDOREDUCTASE-RELATED"/>
    <property type="match status" value="1"/>
</dbReference>
<dbReference type="PANTHER" id="PTHR10204:SF34">
    <property type="entry name" value="NAD(P)H DEHYDROGENASE [QUINONE] 1 ISOFORM 1"/>
    <property type="match status" value="1"/>
</dbReference>
<evidence type="ECO:0000313" key="6">
    <source>
        <dbReference type="Proteomes" id="UP001559025"/>
    </source>
</evidence>
<dbReference type="InterPro" id="IPR051545">
    <property type="entry name" value="NAD(P)H_dehydrogenase_qn"/>
</dbReference>
<dbReference type="Pfam" id="PF02525">
    <property type="entry name" value="Flavodoxin_2"/>
    <property type="match status" value="1"/>
</dbReference>
<evidence type="ECO:0000256" key="1">
    <source>
        <dbReference type="ARBA" id="ARBA00006252"/>
    </source>
</evidence>
<organism evidence="5 6">
    <name type="scientific">Neoaquamicrobium sediminum</name>
    <dbReference type="NCBI Taxonomy" id="1849104"/>
    <lineage>
        <taxon>Bacteria</taxon>
        <taxon>Pseudomonadati</taxon>
        <taxon>Pseudomonadota</taxon>
        <taxon>Alphaproteobacteria</taxon>
        <taxon>Hyphomicrobiales</taxon>
        <taxon>Phyllobacteriaceae</taxon>
        <taxon>Neoaquamicrobium</taxon>
    </lineage>
</organism>
<comment type="caution">
    <text evidence="5">The sequence shown here is derived from an EMBL/GenBank/DDBJ whole genome shotgun (WGS) entry which is preliminary data.</text>
</comment>
<feature type="domain" description="Flavodoxin-like fold" evidence="4">
    <location>
        <begin position="1"/>
        <end position="176"/>
    </location>
</feature>
<dbReference type="Gene3D" id="3.40.50.360">
    <property type="match status" value="1"/>
</dbReference>